<dbReference type="InterPro" id="IPR029062">
    <property type="entry name" value="Class_I_gatase-like"/>
</dbReference>
<comment type="similarity">
    <text evidence="2 7">Belongs to the CobB/CobQ family. CobQ subfamily.</text>
</comment>
<evidence type="ECO:0000313" key="11">
    <source>
        <dbReference type="Proteomes" id="UP000238523"/>
    </source>
</evidence>
<comment type="pathway">
    <text evidence="1 7">Cofactor biosynthesis; adenosylcobalamin biosynthesis.</text>
</comment>
<gene>
    <name evidence="7 10" type="primary">cobQ</name>
    <name evidence="10" type="ORF">CUJ84_Chr002665</name>
</gene>
<dbReference type="Gene3D" id="3.40.50.880">
    <property type="match status" value="1"/>
</dbReference>
<organism evidence="10 11">
    <name type="scientific">Rhizobium leguminosarum</name>
    <dbReference type="NCBI Taxonomy" id="384"/>
    <lineage>
        <taxon>Bacteria</taxon>
        <taxon>Pseudomonadati</taxon>
        <taxon>Pseudomonadota</taxon>
        <taxon>Alphaproteobacteria</taxon>
        <taxon>Hyphomicrobiales</taxon>
        <taxon>Rhizobiaceae</taxon>
        <taxon>Rhizobium/Agrobacterium group</taxon>
        <taxon>Rhizobium</taxon>
    </lineage>
</organism>
<feature type="active site" description="Nucleophile" evidence="7">
    <location>
        <position position="337"/>
    </location>
</feature>
<dbReference type="PANTHER" id="PTHR21343">
    <property type="entry name" value="DETHIOBIOTIN SYNTHETASE"/>
    <property type="match status" value="1"/>
</dbReference>
<dbReference type="HAMAP" id="MF_00028">
    <property type="entry name" value="CobQ"/>
    <property type="match status" value="1"/>
</dbReference>
<dbReference type="PANTHER" id="PTHR21343:SF1">
    <property type="entry name" value="COBYRIC ACID SYNTHASE"/>
    <property type="match status" value="1"/>
</dbReference>
<keyword evidence="5 7" id="KW-0315">Glutamine amidotransferase</keyword>
<dbReference type="InterPro" id="IPR047045">
    <property type="entry name" value="CobQ_N"/>
</dbReference>
<keyword evidence="4 7" id="KW-0169">Cobalamin biosynthesis</keyword>
<dbReference type="InterPro" id="IPR033949">
    <property type="entry name" value="CobQ_GATase1"/>
</dbReference>
<dbReference type="NCBIfam" id="TIGR00313">
    <property type="entry name" value="cobQ"/>
    <property type="match status" value="1"/>
</dbReference>
<dbReference type="Gene3D" id="3.40.50.300">
    <property type="entry name" value="P-loop containing nucleotide triphosphate hydrolases"/>
    <property type="match status" value="1"/>
</dbReference>
<evidence type="ECO:0000256" key="5">
    <source>
        <dbReference type="ARBA" id="ARBA00022962"/>
    </source>
</evidence>
<evidence type="ECO:0000256" key="7">
    <source>
        <dbReference type="HAMAP-Rule" id="MF_00028"/>
    </source>
</evidence>
<dbReference type="Proteomes" id="UP000238523">
    <property type="component" value="Chromosome"/>
</dbReference>
<dbReference type="EMBL" id="CP025012">
    <property type="protein sequence ID" value="AUW43018.1"/>
    <property type="molecule type" value="Genomic_DNA"/>
</dbReference>
<dbReference type="GO" id="GO:0009236">
    <property type="term" value="P:cobalamin biosynthetic process"/>
    <property type="evidence" value="ECO:0007669"/>
    <property type="project" value="UniProtKB-UniRule"/>
</dbReference>
<dbReference type="SUPFAM" id="SSF52540">
    <property type="entry name" value="P-loop containing nucleoside triphosphate hydrolases"/>
    <property type="match status" value="1"/>
</dbReference>
<evidence type="ECO:0000259" key="8">
    <source>
        <dbReference type="Pfam" id="PF01656"/>
    </source>
</evidence>
<dbReference type="InterPro" id="IPR027417">
    <property type="entry name" value="P-loop_NTPase"/>
</dbReference>
<evidence type="ECO:0000256" key="2">
    <source>
        <dbReference type="ARBA" id="ARBA00006205"/>
    </source>
</evidence>
<feature type="domain" description="CobB/CobQ-like glutamine amidotransferase" evidence="9">
    <location>
        <begin position="257"/>
        <end position="441"/>
    </location>
</feature>
<reference evidence="10 11" key="1">
    <citation type="submission" date="2017-11" db="EMBL/GenBank/DDBJ databases">
        <title>Complete genome of Rhizobium leguminosarum Norway, an ineffective micro-symbiont.</title>
        <authorList>
            <person name="Hoffrichter A."/>
            <person name="Liang J."/>
            <person name="Brachmann A."/>
            <person name="Marin M."/>
        </authorList>
    </citation>
    <scope>NUCLEOTIDE SEQUENCE [LARGE SCALE GENOMIC DNA]</scope>
    <source>
        <strain evidence="10 11">Norway</strain>
    </source>
</reference>
<dbReference type="Pfam" id="PF01656">
    <property type="entry name" value="CbiA"/>
    <property type="match status" value="1"/>
</dbReference>
<accession>A0A2K9Z464</accession>
<comment type="function">
    <text evidence="6 7">Catalyzes amidations at positions B, D, E, and G on adenosylcobyrinic A,C-diamide. NH(2) groups are provided by glutamine, and one molecule of ATP is hydrogenolyzed for each amidation.</text>
</comment>
<feature type="active site" evidence="7">
    <location>
        <position position="434"/>
    </location>
</feature>
<dbReference type="InterPro" id="IPR002586">
    <property type="entry name" value="CobQ/CobB/MinD/ParA_Nub-bd_dom"/>
</dbReference>
<evidence type="ECO:0000259" key="9">
    <source>
        <dbReference type="Pfam" id="PF07685"/>
    </source>
</evidence>
<proteinExistence type="inferred from homology"/>
<sequence length="488" mass="51884">MRATMARAIMLQGTGSDVGKTVLVAGLCRLAANRGLTVRPFKPQNMSNNAAVADDGGEIGRAQWLQSLAARTPSSVHMNPVLLKPQSDNGSQIIVQGRVFGQAKGRDYQRLKPELLGAVLESFEKVAAGADLVIVEGAGSPAEINLRPGDIANMGFATRAGVPVVLVGDIDRGGVIASLVGTHAILDDGDRAMIAGYIINKFRGDVSLFDDGIRAIEGFTGWPCFGVVPWLRGAARLPAEDSAVLERLARGGTGALKIAVPVLPRIANFDDLDPLKTEPDVELVFVRSGERIPADASLVVLPGSKSTISDLADFRAEGWDRDLQAHVRRGGRVIGICGGYQMLGRAVHDPLGIEGGTLETPGLGLLDIETEMAPEKTVRNSQARSAEFDAPLAGYQIHLGITRGPDCIRPSAIIDGAPDGALSADGRIMGTYLHGLFGSDAYRARLLQSFGLSGERRNYRESVEQALDDVARELERHLDPRWLAGLLG</sequence>
<dbReference type="InterPro" id="IPR004459">
    <property type="entry name" value="CobQ_synth"/>
</dbReference>
<evidence type="ECO:0000313" key="10">
    <source>
        <dbReference type="EMBL" id="AUW43018.1"/>
    </source>
</evidence>
<evidence type="ECO:0000256" key="4">
    <source>
        <dbReference type="ARBA" id="ARBA00022573"/>
    </source>
</evidence>
<feature type="domain" description="CobQ/CobB/MinD/ParA nucleotide binding" evidence="8">
    <location>
        <begin position="9"/>
        <end position="242"/>
    </location>
</feature>
<dbReference type="Pfam" id="PF07685">
    <property type="entry name" value="GATase_3"/>
    <property type="match status" value="1"/>
</dbReference>
<evidence type="ECO:0000256" key="6">
    <source>
        <dbReference type="ARBA" id="ARBA00025166"/>
    </source>
</evidence>
<dbReference type="GO" id="GO:0003824">
    <property type="term" value="F:catalytic activity"/>
    <property type="evidence" value="ECO:0007669"/>
    <property type="project" value="InterPro"/>
</dbReference>
<dbReference type="NCBIfam" id="NF001989">
    <property type="entry name" value="PRK00784.1"/>
    <property type="match status" value="1"/>
</dbReference>
<name>A0A2K9Z464_RHILE</name>
<dbReference type="AlphaFoldDB" id="A0A2K9Z464"/>
<dbReference type="PROSITE" id="PS51274">
    <property type="entry name" value="GATASE_COBBQ"/>
    <property type="match status" value="1"/>
</dbReference>
<dbReference type="CDD" id="cd01750">
    <property type="entry name" value="GATase1_CobQ"/>
    <property type="match status" value="1"/>
</dbReference>
<dbReference type="InterPro" id="IPR011698">
    <property type="entry name" value="GATase_3"/>
</dbReference>
<dbReference type="UniPathway" id="UPA00148"/>
<dbReference type="SUPFAM" id="SSF52317">
    <property type="entry name" value="Class I glutamine amidotransferase-like"/>
    <property type="match status" value="1"/>
</dbReference>
<dbReference type="GO" id="GO:0015420">
    <property type="term" value="F:ABC-type vitamin B12 transporter activity"/>
    <property type="evidence" value="ECO:0007669"/>
    <property type="project" value="UniProtKB-UniRule"/>
</dbReference>
<dbReference type="CDD" id="cd05389">
    <property type="entry name" value="CobQ_N"/>
    <property type="match status" value="1"/>
</dbReference>
<protein>
    <recommendedName>
        <fullName evidence="3 7">Cobyric acid synthase</fullName>
    </recommendedName>
</protein>
<evidence type="ECO:0000256" key="3">
    <source>
        <dbReference type="ARBA" id="ARBA00019833"/>
    </source>
</evidence>
<evidence type="ECO:0000256" key="1">
    <source>
        <dbReference type="ARBA" id="ARBA00004953"/>
    </source>
</evidence>